<dbReference type="RefSeq" id="WP_345257449.1">
    <property type="nucleotide sequence ID" value="NZ_BAABGY010000014.1"/>
</dbReference>
<name>A0ABP8HKG7_9BACT</name>
<evidence type="ECO:0000313" key="1">
    <source>
        <dbReference type="EMBL" id="GAA4340422.1"/>
    </source>
</evidence>
<keyword evidence="2" id="KW-1185">Reference proteome</keyword>
<proteinExistence type="predicted"/>
<accession>A0ABP8HKG7</accession>
<dbReference type="EMBL" id="BAABGY010000014">
    <property type="protein sequence ID" value="GAA4340422.1"/>
    <property type="molecule type" value="Genomic_DNA"/>
</dbReference>
<reference evidence="2" key="1">
    <citation type="journal article" date="2019" name="Int. J. Syst. Evol. Microbiol.">
        <title>The Global Catalogue of Microorganisms (GCM) 10K type strain sequencing project: providing services to taxonomists for standard genome sequencing and annotation.</title>
        <authorList>
            <consortium name="The Broad Institute Genomics Platform"/>
            <consortium name="The Broad Institute Genome Sequencing Center for Infectious Disease"/>
            <person name="Wu L."/>
            <person name="Ma J."/>
        </authorList>
    </citation>
    <scope>NUCLEOTIDE SEQUENCE [LARGE SCALE GENOMIC DNA]</scope>
    <source>
        <strain evidence="2">JCM 17919</strain>
    </source>
</reference>
<sequence>MENGKRDLLVLLKENNQSQQALNETVECLNKILTQVECNEVFCRAHELVARNSITRKPRKILKAVEASELKPFYFLINRN</sequence>
<gene>
    <name evidence="1" type="ORF">GCM10023184_38100</name>
</gene>
<protein>
    <submittedName>
        <fullName evidence="1">Uncharacterized protein</fullName>
    </submittedName>
</protein>
<organism evidence="1 2">
    <name type="scientific">Flaviaesturariibacter amylovorans</name>
    <dbReference type="NCBI Taxonomy" id="1084520"/>
    <lineage>
        <taxon>Bacteria</taxon>
        <taxon>Pseudomonadati</taxon>
        <taxon>Bacteroidota</taxon>
        <taxon>Chitinophagia</taxon>
        <taxon>Chitinophagales</taxon>
        <taxon>Chitinophagaceae</taxon>
        <taxon>Flaviaestuariibacter</taxon>
    </lineage>
</organism>
<evidence type="ECO:0000313" key="2">
    <source>
        <dbReference type="Proteomes" id="UP001501725"/>
    </source>
</evidence>
<dbReference type="Proteomes" id="UP001501725">
    <property type="component" value="Unassembled WGS sequence"/>
</dbReference>
<comment type="caution">
    <text evidence="1">The sequence shown here is derived from an EMBL/GenBank/DDBJ whole genome shotgun (WGS) entry which is preliminary data.</text>
</comment>